<comment type="caution">
    <text evidence="2">The sequence shown here is derived from an EMBL/GenBank/DDBJ whole genome shotgun (WGS) entry which is preliminary data.</text>
</comment>
<reference evidence="2" key="1">
    <citation type="submission" date="2021-06" db="EMBL/GenBank/DDBJ databases">
        <authorList>
            <person name="Hodson N. C."/>
            <person name="Mongue J. A."/>
            <person name="Jaron S. K."/>
        </authorList>
    </citation>
    <scope>NUCLEOTIDE SEQUENCE</scope>
</reference>
<keyword evidence="3" id="KW-1185">Reference proteome</keyword>
<dbReference type="AlphaFoldDB" id="A0A8J2JQ23"/>
<dbReference type="Proteomes" id="UP000708208">
    <property type="component" value="Unassembled WGS sequence"/>
</dbReference>
<gene>
    <name evidence="2" type="ORF">AFUS01_LOCUS8357</name>
</gene>
<proteinExistence type="predicted"/>
<keyword evidence="1" id="KW-1133">Transmembrane helix</keyword>
<dbReference type="EMBL" id="CAJVCH010057912">
    <property type="protein sequence ID" value="CAG7719009.1"/>
    <property type="molecule type" value="Genomic_DNA"/>
</dbReference>
<evidence type="ECO:0000313" key="3">
    <source>
        <dbReference type="Proteomes" id="UP000708208"/>
    </source>
</evidence>
<feature type="transmembrane region" description="Helical" evidence="1">
    <location>
        <begin position="9"/>
        <end position="28"/>
    </location>
</feature>
<protein>
    <submittedName>
        <fullName evidence="2">Uncharacterized protein</fullName>
    </submittedName>
</protein>
<evidence type="ECO:0000313" key="2">
    <source>
        <dbReference type="EMBL" id="CAG7719009.1"/>
    </source>
</evidence>
<name>A0A8J2JQ23_9HEXA</name>
<organism evidence="2 3">
    <name type="scientific">Allacma fusca</name>
    <dbReference type="NCBI Taxonomy" id="39272"/>
    <lineage>
        <taxon>Eukaryota</taxon>
        <taxon>Metazoa</taxon>
        <taxon>Ecdysozoa</taxon>
        <taxon>Arthropoda</taxon>
        <taxon>Hexapoda</taxon>
        <taxon>Collembola</taxon>
        <taxon>Symphypleona</taxon>
        <taxon>Sminthuridae</taxon>
        <taxon>Allacma</taxon>
    </lineage>
</organism>
<evidence type="ECO:0000256" key="1">
    <source>
        <dbReference type="SAM" id="Phobius"/>
    </source>
</evidence>
<keyword evidence="1" id="KW-0812">Transmembrane</keyword>
<feature type="transmembrane region" description="Helical" evidence="1">
    <location>
        <begin position="34"/>
        <end position="54"/>
    </location>
</feature>
<keyword evidence="1" id="KW-0472">Membrane</keyword>
<sequence>MSPIAPKFLRMYCISMSIISAFGSIHFYEKLDLRVYIAMPMSLVTLLAFSYLWYGKAGKIPKLSRAKSHSSSDDENHLLPDNSAPAGYESQEMNSKTGSWEFSFKKTALGRLLNEGMKLQKLALVLGLTLLCCDWSSSGKLFWSWGPGGGIGKGHTKKKHAALWVHPVYSGKTFPQFGGPPGGIPVYRDYMVLNTTPKPLPNPYSYGSTNTLDKPIVS</sequence>
<accession>A0A8J2JQ23</accession>